<organism evidence="3">
    <name type="scientific">Streptomyces nobilis</name>
    <dbReference type="NCBI Taxonomy" id="66901"/>
    <lineage>
        <taxon>Bacteria</taxon>
        <taxon>Bacillati</taxon>
        <taxon>Actinomycetota</taxon>
        <taxon>Actinomycetes</taxon>
        <taxon>Kitasatosporales</taxon>
        <taxon>Streptomycetaceae</taxon>
        <taxon>Streptomyces</taxon>
    </lineage>
</organism>
<dbReference type="PANTHER" id="PTHR30538:SF1">
    <property type="entry name" value="L-LYSINE 2,3-AMINOMUTASE"/>
    <property type="match status" value="1"/>
</dbReference>
<evidence type="ECO:0000256" key="1">
    <source>
        <dbReference type="ARBA" id="ARBA00022485"/>
    </source>
</evidence>
<evidence type="ECO:0000313" key="3">
    <source>
        <dbReference type="EMBL" id="AFJ68082.1"/>
    </source>
</evidence>
<reference evidence="3" key="2">
    <citation type="journal article" date="2012" name="ACS Chem. Biol.">
        <title>Analysis of YM-216391 Biosynthetic Gene Cluster and Improvement of the Cyclopeptide Production in a Heterologous Host.</title>
        <authorList>
            <person name="Jian X.H."/>
            <person name="Pan H.X."/>
            <person name="Ning T.T."/>
            <person name="Shi Y.Y."/>
            <person name="Chen Y.S."/>
            <person name="Li Y."/>
            <person name="Zeng X.W."/>
            <person name="Xu J."/>
            <person name="Tang G.L."/>
        </authorList>
    </citation>
    <scope>NUCLEOTIDE SEQUENCE</scope>
    <source>
        <strain evidence="3">JCM 4274</strain>
    </source>
</reference>
<dbReference type="SUPFAM" id="SSF102114">
    <property type="entry name" value="Radical SAM enzymes"/>
    <property type="match status" value="1"/>
</dbReference>
<proteinExistence type="predicted"/>
<dbReference type="InterPro" id="IPR003739">
    <property type="entry name" value="Lys_aminomutase/Glu_NH3_mut"/>
</dbReference>
<protein>
    <submittedName>
        <fullName evidence="3">Hypothetical epimerase</fullName>
    </submittedName>
</protein>
<feature type="region of interest" description="Disordered" evidence="2">
    <location>
        <begin position="143"/>
        <end position="210"/>
    </location>
</feature>
<keyword evidence="1" id="KW-0408">Iron</keyword>
<reference evidence="3" key="1">
    <citation type="submission" date="2011-07" db="EMBL/GenBank/DDBJ databases">
        <authorList>
            <person name="Jian X."/>
            <person name="Pan H."/>
            <person name="Tang G."/>
        </authorList>
    </citation>
    <scope>NUCLEOTIDE SEQUENCE</scope>
    <source>
        <strain evidence="3">JCM 4274</strain>
    </source>
</reference>
<dbReference type="PANTHER" id="PTHR30538">
    <property type="entry name" value="LYSINE 2,3-AMINOMUTASE-RELATED"/>
    <property type="match status" value="1"/>
</dbReference>
<evidence type="ECO:0000256" key="2">
    <source>
        <dbReference type="SAM" id="MobiDB-lite"/>
    </source>
</evidence>
<accession>I2CME9</accession>
<dbReference type="InterPro" id="IPR058240">
    <property type="entry name" value="rSAM_sf"/>
</dbReference>
<sequence length="210" mass="22692">MSGVATYRGEKLETIIAGLRAIPSVEIIRIGSRFPVLLPQRITPALCAMLERYHPVWLDTHANHPREVTPDFAAAVDRLLRHGVPVGNQTVLLKGINDDVTTMRTLMTELLRVRVRPYYLYHCDNGSSWGRTAAADASGRARPAAAMTTAGPVRAGRRAGPTMIVPRGNTGPAGSSAPYPVPPDRPSARHSQRFAPPAGHQRVRSCGHGA</sequence>
<dbReference type="EMBL" id="JN411915">
    <property type="protein sequence ID" value="AFJ68082.1"/>
    <property type="molecule type" value="Genomic_DNA"/>
</dbReference>
<dbReference type="GO" id="GO:0051539">
    <property type="term" value="F:4 iron, 4 sulfur cluster binding"/>
    <property type="evidence" value="ECO:0007669"/>
    <property type="project" value="UniProtKB-KW"/>
</dbReference>
<dbReference type="InterPro" id="IPR013785">
    <property type="entry name" value="Aldolase_TIM"/>
</dbReference>
<name>I2CME9_9ACTN</name>
<feature type="compositionally biased region" description="Basic residues" evidence="2">
    <location>
        <begin position="201"/>
        <end position="210"/>
    </location>
</feature>
<keyword evidence="1" id="KW-0004">4Fe-4S</keyword>
<dbReference type="Gene3D" id="3.20.20.70">
    <property type="entry name" value="Aldolase class I"/>
    <property type="match status" value="1"/>
</dbReference>
<keyword evidence="1" id="KW-0479">Metal-binding</keyword>
<dbReference type="AlphaFoldDB" id="I2CME9"/>
<keyword evidence="1" id="KW-0411">Iron-sulfur</keyword>